<dbReference type="GO" id="GO:0005975">
    <property type="term" value="P:carbohydrate metabolic process"/>
    <property type="evidence" value="ECO:0007669"/>
    <property type="project" value="InterPro"/>
</dbReference>
<dbReference type="Pfam" id="PF16335">
    <property type="entry name" value="GtaA_6_Hairpin"/>
    <property type="match status" value="1"/>
</dbReference>
<dbReference type="AlphaFoldDB" id="A0AA38JMR2"/>
<feature type="chain" id="PRO_5041310372" evidence="3">
    <location>
        <begin position="17"/>
        <end position="855"/>
    </location>
</feature>
<dbReference type="Pfam" id="PF17168">
    <property type="entry name" value="DUF5127"/>
    <property type="match status" value="1"/>
</dbReference>
<dbReference type="GO" id="GO:0003824">
    <property type="term" value="F:catalytic activity"/>
    <property type="evidence" value="ECO:0007669"/>
    <property type="project" value="UniProtKB-ARBA"/>
</dbReference>
<dbReference type="InterPro" id="IPR008928">
    <property type="entry name" value="6-hairpin_glycosidase_sf"/>
</dbReference>
<keyword evidence="2" id="KW-0812">Transmembrane</keyword>
<dbReference type="InterPro" id="IPR032514">
    <property type="entry name" value="GtaA_central"/>
</dbReference>
<evidence type="ECO:0000259" key="5">
    <source>
        <dbReference type="Pfam" id="PF17168"/>
    </source>
</evidence>
<protein>
    <submittedName>
        <fullName evidence="6">DUF1793-domain-containing protein</fullName>
    </submittedName>
</protein>
<keyword evidence="2" id="KW-0472">Membrane</keyword>
<dbReference type="Proteomes" id="UP001176059">
    <property type="component" value="Unassembled WGS sequence"/>
</dbReference>
<feature type="transmembrane region" description="Helical" evidence="2">
    <location>
        <begin position="712"/>
        <end position="734"/>
    </location>
</feature>
<comment type="caution">
    <text evidence="6">The sequence shown here is derived from an EMBL/GenBank/DDBJ whole genome shotgun (WGS) entry which is preliminary data.</text>
</comment>
<evidence type="ECO:0000313" key="6">
    <source>
        <dbReference type="EMBL" id="KAJ3727269.1"/>
    </source>
</evidence>
<dbReference type="SUPFAM" id="SSF48208">
    <property type="entry name" value="Six-hairpin glycosidases"/>
    <property type="match status" value="1"/>
</dbReference>
<reference evidence="6" key="1">
    <citation type="submission" date="2022-08" db="EMBL/GenBank/DDBJ databases">
        <authorList>
            <consortium name="DOE Joint Genome Institute"/>
            <person name="Min B."/>
            <person name="Sierra-Patev S."/>
            <person name="Naranjo-Ortiz M."/>
            <person name="Looney B."/>
            <person name="Konkel Z."/>
            <person name="Slot J.C."/>
            <person name="Sakamoto Y."/>
            <person name="Steenwyk J.L."/>
            <person name="Rokas A."/>
            <person name="Carro J."/>
            <person name="Camarero S."/>
            <person name="Ferreira P."/>
            <person name="Molpeceres G."/>
            <person name="Ruiz-duenas F.J."/>
            <person name="Serrano A."/>
            <person name="Henrissat B."/>
            <person name="Drula E."/>
            <person name="Hughes K.W."/>
            <person name="Mata J.L."/>
            <person name="Ishikawa N.K."/>
            <person name="Vargas-Isla R."/>
            <person name="Ushijima S."/>
            <person name="Smith C.A."/>
            <person name="Ahrendt S."/>
            <person name="Andreopoulos W."/>
            <person name="He G."/>
            <person name="LaButti K."/>
            <person name="Lipzen A."/>
            <person name="Ng V."/>
            <person name="Riley R."/>
            <person name="Sandor L."/>
            <person name="Barry K."/>
            <person name="Martinez A.T."/>
            <person name="Xiao Y."/>
            <person name="Gibbons J.G."/>
            <person name="Terashima K."/>
            <person name="Hibbett D.S."/>
            <person name="Grigoriev I.V."/>
        </authorList>
    </citation>
    <scope>NUCLEOTIDE SEQUENCE</scope>
    <source>
        <strain evidence="6">ET3784</strain>
    </source>
</reference>
<keyword evidence="2" id="KW-1133">Transmembrane helix</keyword>
<evidence type="ECO:0000256" key="2">
    <source>
        <dbReference type="SAM" id="Phobius"/>
    </source>
</evidence>
<dbReference type="PANTHER" id="PTHR31987">
    <property type="entry name" value="GLUTAMINASE A-RELATED"/>
    <property type="match status" value="1"/>
</dbReference>
<dbReference type="PANTHER" id="PTHR31987:SF14">
    <property type="entry name" value="PUTATIVE (AFU_ORTHOLOGUE AFUA_6G09910)-RELATED"/>
    <property type="match status" value="1"/>
</dbReference>
<name>A0AA38JMR2_9AGAR</name>
<sequence>MLVVLILSFVVLLVHCQSIQPAAIPLAVRSPYLQAYLAHNNGATVPNSWPLFWTNHIVGWSGLMRVDGALYEWLGEAIEGSDLKLANNASAKAVTLTSIQIKPTRSILVLQAGPMAINVTFLSPIEPSNLVLQSIPFTYIYMELSSTDGNSHSVQVYEDITGEWTTFNIASEVQWNTTTSQSIIFHEAQSSPPLYMTEQNNMASDPVVYHVTNFGSGLTYQSGSDLDVRGQFLNNGTLTNTQDTQYRGINDSWPVFGFCNDLGEISSTSSPIVWGIGLVRDGDIIYLTPSGNQTRRPYFFTEYQDVPSALTFLMSDSLNALQRAISLDNQIVSAANAISTNYADLVSLAARQVMAGMEITAGVDANGHINASDIQFFMKDLGNGQRTNPVEVLYASLPAFIYLNASWTQYLLKPLLQYQQSSLYTLSFASQDLGNTFPSAIGDPSPALFTAIESTSDMIFLVWAHATFTGDVSLMAQYYSTLKKWTDTLVAENPLTPNGFITADGLPNTNLTNLAIKGILAIRTMAEISRTTGNVDDHNTYSNTASSLVSQWQVLAQTSGHLTSTYGGSDSWSLMYNLYPDKLFGFNLVDENIYTEQSAWYASLSPTAPAYGLAFDTLNSSIAKSHWTLFTAGIVNDDDTRDTLVSMVHLSAANLNQFTVFPTTYDTTNGKPQGGAASPAQGAMFALLAVNATRQLSESDTSVSTPRNHTGAIVGGVIGGVAFFAFVALAVFFYRRRSRSGTRKDTQEYDSVSPYPPGLVPRTEQNTQNSFQIEEVTDVSTQSPIGSKRRVVITDTNTQIAPTTPIVAESVVGSSDAGTSRSGDAELLRGEVENLRREMEQIRMRTAYDPPPEYQ</sequence>
<evidence type="ECO:0000256" key="3">
    <source>
        <dbReference type="SAM" id="SignalP"/>
    </source>
</evidence>
<dbReference type="Gene3D" id="1.50.10.10">
    <property type="match status" value="1"/>
</dbReference>
<feature type="domain" description="Glutaminase A central" evidence="4">
    <location>
        <begin position="339"/>
        <end position="688"/>
    </location>
</feature>
<dbReference type="EMBL" id="JANVFO010000042">
    <property type="protein sequence ID" value="KAJ3727269.1"/>
    <property type="molecule type" value="Genomic_DNA"/>
</dbReference>
<evidence type="ECO:0000256" key="1">
    <source>
        <dbReference type="SAM" id="MobiDB-lite"/>
    </source>
</evidence>
<keyword evidence="3" id="KW-0732">Signal</keyword>
<evidence type="ECO:0000259" key="4">
    <source>
        <dbReference type="Pfam" id="PF16335"/>
    </source>
</evidence>
<reference evidence="6" key="2">
    <citation type="journal article" date="2023" name="Proc. Natl. Acad. Sci. U.S.A.">
        <title>A global phylogenomic analysis of the shiitake genus Lentinula.</title>
        <authorList>
            <person name="Sierra-Patev S."/>
            <person name="Min B."/>
            <person name="Naranjo-Ortiz M."/>
            <person name="Looney B."/>
            <person name="Konkel Z."/>
            <person name="Slot J.C."/>
            <person name="Sakamoto Y."/>
            <person name="Steenwyk J.L."/>
            <person name="Rokas A."/>
            <person name="Carro J."/>
            <person name="Camarero S."/>
            <person name="Ferreira P."/>
            <person name="Molpeceres G."/>
            <person name="Ruiz-Duenas F.J."/>
            <person name="Serrano A."/>
            <person name="Henrissat B."/>
            <person name="Drula E."/>
            <person name="Hughes K.W."/>
            <person name="Mata J.L."/>
            <person name="Ishikawa N.K."/>
            <person name="Vargas-Isla R."/>
            <person name="Ushijima S."/>
            <person name="Smith C.A."/>
            <person name="Donoghue J."/>
            <person name="Ahrendt S."/>
            <person name="Andreopoulos W."/>
            <person name="He G."/>
            <person name="LaButti K."/>
            <person name="Lipzen A."/>
            <person name="Ng V."/>
            <person name="Riley R."/>
            <person name="Sandor L."/>
            <person name="Barry K."/>
            <person name="Martinez A.T."/>
            <person name="Xiao Y."/>
            <person name="Gibbons J.G."/>
            <person name="Terashima K."/>
            <person name="Grigoriev I.V."/>
            <person name="Hibbett D."/>
        </authorList>
    </citation>
    <scope>NUCLEOTIDE SEQUENCE</scope>
    <source>
        <strain evidence="6">ET3784</strain>
    </source>
</reference>
<dbReference type="InterPro" id="IPR012341">
    <property type="entry name" value="6hp_glycosidase-like_sf"/>
</dbReference>
<evidence type="ECO:0000313" key="7">
    <source>
        <dbReference type="Proteomes" id="UP001176059"/>
    </source>
</evidence>
<feature type="signal peptide" evidence="3">
    <location>
        <begin position="1"/>
        <end position="16"/>
    </location>
</feature>
<feature type="region of interest" description="Disordered" evidence="1">
    <location>
        <begin position="743"/>
        <end position="764"/>
    </location>
</feature>
<keyword evidence="7" id="KW-1185">Reference proteome</keyword>
<dbReference type="InterPro" id="IPR033433">
    <property type="entry name" value="GtaA_N"/>
</dbReference>
<proteinExistence type="predicted"/>
<feature type="domain" description="Glutaminase A N-terminal" evidence="5">
    <location>
        <begin position="104"/>
        <end position="333"/>
    </location>
</feature>
<organism evidence="6 7">
    <name type="scientific">Lentinula guzmanii</name>
    <dbReference type="NCBI Taxonomy" id="2804957"/>
    <lineage>
        <taxon>Eukaryota</taxon>
        <taxon>Fungi</taxon>
        <taxon>Dikarya</taxon>
        <taxon>Basidiomycota</taxon>
        <taxon>Agaricomycotina</taxon>
        <taxon>Agaricomycetes</taxon>
        <taxon>Agaricomycetidae</taxon>
        <taxon>Agaricales</taxon>
        <taxon>Marasmiineae</taxon>
        <taxon>Omphalotaceae</taxon>
        <taxon>Lentinula</taxon>
    </lineage>
</organism>
<dbReference type="InterPro" id="IPR052743">
    <property type="entry name" value="Glutaminase_GtaA"/>
</dbReference>
<accession>A0AA38JMR2</accession>
<gene>
    <name evidence="6" type="ORF">DFJ43DRAFT_1087373</name>
</gene>